<dbReference type="AlphaFoldDB" id="A0A6A7N647"/>
<dbReference type="Proteomes" id="UP000440498">
    <property type="component" value="Unassembled WGS sequence"/>
</dbReference>
<evidence type="ECO:0000313" key="3">
    <source>
        <dbReference type="Proteomes" id="UP000440498"/>
    </source>
</evidence>
<dbReference type="InterPro" id="IPR003615">
    <property type="entry name" value="HNH_nuc"/>
</dbReference>
<evidence type="ECO:0000313" key="2">
    <source>
        <dbReference type="EMBL" id="MQA40362.1"/>
    </source>
</evidence>
<dbReference type="RefSeq" id="WP_152839568.1">
    <property type="nucleotide sequence ID" value="NZ_WHUG01000008.1"/>
</dbReference>
<keyword evidence="3" id="KW-1185">Reference proteome</keyword>
<name>A0A6A7N647_9BURK</name>
<evidence type="ECO:0000256" key="1">
    <source>
        <dbReference type="SAM" id="MobiDB-lite"/>
    </source>
</evidence>
<sequence length="344" mass="39496">MSPTTTKAPPAPKKTKKPTAKVPPPQKKPKKVRTEIPRDVAARVQFFSDRICCVCRLPDKPIQIHHIDDNPDNHADVNLAVLCLDCHNETMIRGGFSRKLDADQVILYRNDWHQIVKNSRASNHDSHNEDESLFDITYATTIAEIYREDENFEALARHYHALGNNELRDKYVEKAIAVGCDAATHVYLRSIQKKTEIIPEDVLKQRLSELEDKKWILAKARFFKHIGDPLAATSDYLEGISTRLQEKRYFTAAYYLKELAESGLIERLFELALHDAEKRNDLWWQVRALEELGRYDDSRDLVLQNEKAILESENNLLFRELLALAKGDRIGWLNARKALAGTGN</sequence>
<dbReference type="EMBL" id="WHUG01000008">
    <property type="protein sequence ID" value="MQA40362.1"/>
    <property type="molecule type" value="Genomic_DNA"/>
</dbReference>
<accession>A0A6A7N647</accession>
<comment type="caution">
    <text evidence="2">The sequence shown here is derived from an EMBL/GenBank/DDBJ whole genome shotgun (WGS) entry which is preliminary data.</text>
</comment>
<proteinExistence type="predicted"/>
<protein>
    <recommendedName>
        <fullName evidence="4">HNH endonuclease</fullName>
    </recommendedName>
</protein>
<gene>
    <name evidence="2" type="ORF">GEV02_19605</name>
</gene>
<dbReference type="CDD" id="cd00085">
    <property type="entry name" value="HNHc"/>
    <property type="match status" value="1"/>
</dbReference>
<organism evidence="2 3">
    <name type="scientific">Rugamonas aquatica</name>
    <dbReference type="NCBI Taxonomy" id="2743357"/>
    <lineage>
        <taxon>Bacteria</taxon>
        <taxon>Pseudomonadati</taxon>
        <taxon>Pseudomonadota</taxon>
        <taxon>Betaproteobacteria</taxon>
        <taxon>Burkholderiales</taxon>
        <taxon>Oxalobacteraceae</taxon>
        <taxon>Telluria group</taxon>
        <taxon>Rugamonas</taxon>
    </lineage>
</organism>
<evidence type="ECO:0008006" key="4">
    <source>
        <dbReference type="Google" id="ProtNLM"/>
    </source>
</evidence>
<reference evidence="2 3" key="1">
    <citation type="submission" date="2019-10" db="EMBL/GenBank/DDBJ databases">
        <title>Two novel species isolated from a subtropical stream in China.</title>
        <authorList>
            <person name="Lu H."/>
        </authorList>
    </citation>
    <scope>NUCLEOTIDE SEQUENCE [LARGE SCALE GENOMIC DNA]</scope>
    <source>
        <strain evidence="2 3">FT29W</strain>
    </source>
</reference>
<feature type="region of interest" description="Disordered" evidence="1">
    <location>
        <begin position="1"/>
        <end position="34"/>
    </location>
</feature>